<dbReference type="InterPro" id="IPR039647">
    <property type="entry name" value="EF_hand_pair_protein_CML-like"/>
</dbReference>
<protein>
    <submittedName>
        <fullName evidence="6">Calcium-binding protein CML46</fullName>
    </submittedName>
    <submittedName>
        <fullName evidence="6">Probable calcium-binding protein CML45</fullName>
    </submittedName>
</protein>
<keyword evidence="3" id="KW-0106">Calcium</keyword>
<dbReference type="Gene3D" id="1.10.238.10">
    <property type="entry name" value="EF-hand"/>
    <property type="match status" value="1"/>
</dbReference>
<dbReference type="GeneID" id="107823201"/>
<evidence type="ECO:0000313" key="6">
    <source>
        <dbReference type="RefSeq" id="XP_016505283.1"/>
    </source>
</evidence>
<dbReference type="KEGG" id="nta:107823201"/>
<dbReference type="OMA" id="MEINAAM"/>
<dbReference type="InterPro" id="IPR018247">
    <property type="entry name" value="EF_Hand_1_Ca_BS"/>
</dbReference>
<sequence length="107" mass="12295">MDRLMIFKNSSIDATQDELDLDEVLHLFAETEPSLEEVKEAFDHMFDWNGDGYIDAQELEKVICRVGVSEFSVEDCKKKIMAFDKNGDGRIELREFVKLVDNGGKMD</sequence>
<dbReference type="SUPFAM" id="SSF47473">
    <property type="entry name" value="EF-hand"/>
    <property type="match status" value="1"/>
</dbReference>
<evidence type="ECO:0000313" key="5">
    <source>
        <dbReference type="Proteomes" id="UP000790787"/>
    </source>
</evidence>
<feature type="domain" description="EF-hand" evidence="4">
    <location>
        <begin position="33"/>
        <end position="69"/>
    </location>
</feature>
<evidence type="ECO:0000256" key="1">
    <source>
        <dbReference type="ARBA" id="ARBA00022723"/>
    </source>
</evidence>
<reference evidence="6" key="2">
    <citation type="submission" date="2025-08" db="UniProtKB">
        <authorList>
            <consortium name="RefSeq"/>
        </authorList>
    </citation>
    <scope>IDENTIFICATION</scope>
    <source>
        <tissue evidence="6">Leaf</tissue>
    </source>
</reference>
<dbReference type="PROSITE" id="PS50222">
    <property type="entry name" value="EF_HAND_2"/>
    <property type="match status" value="2"/>
</dbReference>
<keyword evidence="1" id="KW-0479">Metal-binding</keyword>
<keyword evidence="2" id="KW-0677">Repeat</keyword>
<dbReference type="STRING" id="4097.A0A1S4CVZ8"/>
<dbReference type="CDD" id="cd00051">
    <property type="entry name" value="EFh"/>
    <property type="match status" value="1"/>
</dbReference>
<dbReference type="Proteomes" id="UP000790787">
    <property type="component" value="Chromosome 24"/>
</dbReference>
<dbReference type="GO" id="GO:0005509">
    <property type="term" value="F:calcium ion binding"/>
    <property type="evidence" value="ECO:0000318"/>
    <property type="project" value="GO_Central"/>
</dbReference>
<dbReference type="FunFam" id="1.10.238.10:FF:000003">
    <property type="entry name" value="Calmodulin A"/>
    <property type="match status" value="1"/>
</dbReference>
<proteinExistence type="predicted"/>
<feature type="domain" description="EF-hand" evidence="4">
    <location>
        <begin position="71"/>
        <end position="106"/>
    </location>
</feature>
<evidence type="ECO:0000256" key="3">
    <source>
        <dbReference type="ARBA" id="ARBA00022837"/>
    </source>
</evidence>
<dbReference type="InterPro" id="IPR002048">
    <property type="entry name" value="EF_hand_dom"/>
</dbReference>
<dbReference type="Pfam" id="PF13499">
    <property type="entry name" value="EF-hand_7"/>
    <property type="match status" value="1"/>
</dbReference>
<keyword evidence="5" id="KW-1185">Reference proteome</keyword>
<dbReference type="SMR" id="A0A1S4CVZ8"/>
<dbReference type="OrthoDB" id="26525at2759"/>
<evidence type="ECO:0000256" key="2">
    <source>
        <dbReference type="ARBA" id="ARBA00022737"/>
    </source>
</evidence>
<name>A0A1S4CVZ8_TOBAC</name>
<dbReference type="PANTHER" id="PTHR10891">
    <property type="entry name" value="EF-HAND CALCIUM-BINDING DOMAIN CONTAINING PROTEIN"/>
    <property type="match status" value="1"/>
</dbReference>
<accession>A0A1S4CVZ8</accession>
<dbReference type="PaxDb" id="4097-A0A1S4CVZ8"/>
<dbReference type="InterPro" id="IPR011992">
    <property type="entry name" value="EF-hand-dom_pair"/>
</dbReference>
<evidence type="ECO:0000259" key="4">
    <source>
        <dbReference type="PROSITE" id="PS50222"/>
    </source>
</evidence>
<reference evidence="5" key="1">
    <citation type="journal article" date="2014" name="Nat. Commun.">
        <title>The tobacco genome sequence and its comparison with those of tomato and potato.</title>
        <authorList>
            <person name="Sierro N."/>
            <person name="Battey J.N."/>
            <person name="Ouadi S."/>
            <person name="Bakaher N."/>
            <person name="Bovet L."/>
            <person name="Willig A."/>
            <person name="Goepfert S."/>
            <person name="Peitsch M.C."/>
            <person name="Ivanov N.V."/>
        </authorList>
    </citation>
    <scope>NUCLEOTIDE SEQUENCE [LARGE SCALE GENOMIC DNA]</scope>
</reference>
<dbReference type="PROSITE" id="PS00018">
    <property type="entry name" value="EF_HAND_1"/>
    <property type="match status" value="1"/>
</dbReference>
<dbReference type="SMART" id="SM00054">
    <property type="entry name" value="EFh"/>
    <property type="match status" value="2"/>
</dbReference>
<dbReference type="RefSeq" id="XP_016505283.1">
    <property type="nucleotide sequence ID" value="XM_016649797.1"/>
</dbReference>
<gene>
    <name evidence="6" type="primary">LOC107823201</name>
</gene>
<organism evidence="5 6">
    <name type="scientific">Nicotiana tabacum</name>
    <name type="common">Common tobacco</name>
    <dbReference type="NCBI Taxonomy" id="4097"/>
    <lineage>
        <taxon>Eukaryota</taxon>
        <taxon>Viridiplantae</taxon>
        <taxon>Streptophyta</taxon>
        <taxon>Embryophyta</taxon>
        <taxon>Tracheophyta</taxon>
        <taxon>Spermatophyta</taxon>
        <taxon>Magnoliopsida</taxon>
        <taxon>eudicotyledons</taxon>
        <taxon>Gunneridae</taxon>
        <taxon>Pentapetalae</taxon>
        <taxon>asterids</taxon>
        <taxon>lamiids</taxon>
        <taxon>Solanales</taxon>
        <taxon>Solanaceae</taxon>
        <taxon>Nicotianoideae</taxon>
        <taxon>Nicotianeae</taxon>
        <taxon>Nicotiana</taxon>
    </lineage>
</organism>
<dbReference type="AlphaFoldDB" id="A0A1S4CVZ8"/>